<evidence type="ECO:0000256" key="4">
    <source>
        <dbReference type="ARBA" id="ARBA00022496"/>
    </source>
</evidence>
<dbReference type="PANTHER" id="PTHR32552:SF81">
    <property type="entry name" value="TONB-DEPENDENT OUTER MEMBRANE RECEPTOR"/>
    <property type="match status" value="1"/>
</dbReference>
<keyword evidence="6" id="KW-0408">Iron</keyword>
<sequence>MPESAETVSGRVTEAEFDDYGVPGVTVQVEGSERSAVTNADGRFTLEGVADGPVVLLLDAPDYAAARVQLSPEARARPVAVALTWEGGEVTELTVPARAQPETASTTQLTPRDIDSAPRRNAEEVLRQVPGLTLVQHGSEGKGHQFFMRGFDAIHGADLELTLDGLPLNEWSNIHAQGYLDLALIIPELIQGVVVTKGPFTLEQGAFAMAGSADFQLGTPLDERGWRAAYTAGTTNRHRVFTSYSPAEGDGQQFVGIEATHDDGFGDRRRIDRGTFNGRVRLFDLGAGGAAYLTGLGSYSAFELPGTLRNDDVEAGLVDFRGAYDPLARGTSARGLASLRYAWERDDHEFALTGYGGYRRLELLENFTGFLINPEHGDRRDQVQETGSFGLIATHESRLLESLALRTGLGLRGDVFSQRERSVGQGLELLAERRELDGVQLIAHALAGLRWTPGERVRIDAGARVDMIHVGVRDGLEDDARGGDTLAVVSPRLTAEWSPRDRWGLFLAYGRGFRPPEARAFSSFDPNRVGLGDEVFTGGAPVATVSDGVELGTRWSPAAWLGFSLAGFATFIERESVFDHVSGVNLDLNGTRRLGGELVLSSSPLPWLSLSADLTMVDARFVGSGARVPFAPWLTAGARAVVTHDSGFRAGLRALTVAPRTLPHGARGATMVRTDATLGYRWRWLRVDLEVENLINQALREGEYHYASHWRPGEPAREIPVLHTTAGPPINARLTLGVQF</sequence>
<evidence type="ECO:0000313" key="15">
    <source>
        <dbReference type="EMBL" id="EDM79920.1"/>
    </source>
</evidence>
<dbReference type="SUPFAM" id="SSF56935">
    <property type="entry name" value="Porins"/>
    <property type="match status" value="1"/>
</dbReference>
<dbReference type="InterPro" id="IPR039426">
    <property type="entry name" value="TonB-dep_rcpt-like"/>
</dbReference>
<dbReference type="RefSeq" id="WP_006970932.1">
    <property type="nucleotide sequence ID" value="NZ_ABCS01000015.1"/>
</dbReference>
<comment type="subcellular location">
    <subcellularLocation>
        <location evidence="1 11">Cell outer membrane</location>
        <topology evidence="1 11">Multi-pass membrane protein</topology>
    </subcellularLocation>
</comment>
<name>A6G2I3_9BACT</name>
<evidence type="ECO:0000256" key="1">
    <source>
        <dbReference type="ARBA" id="ARBA00004571"/>
    </source>
</evidence>
<dbReference type="eggNOG" id="COG4206">
    <property type="taxonomic scope" value="Bacteria"/>
</dbReference>
<dbReference type="Pfam" id="PF00593">
    <property type="entry name" value="TonB_dep_Rec_b-barrel"/>
    <property type="match status" value="1"/>
</dbReference>
<evidence type="ECO:0000256" key="2">
    <source>
        <dbReference type="ARBA" id="ARBA00022448"/>
    </source>
</evidence>
<dbReference type="InterPro" id="IPR037066">
    <property type="entry name" value="Plug_dom_sf"/>
</dbReference>
<evidence type="ECO:0000259" key="13">
    <source>
        <dbReference type="Pfam" id="PF00593"/>
    </source>
</evidence>
<dbReference type="Pfam" id="PF07715">
    <property type="entry name" value="Plug"/>
    <property type="match status" value="1"/>
</dbReference>
<dbReference type="InterPro" id="IPR036942">
    <property type="entry name" value="Beta-barrel_TonB_sf"/>
</dbReference>
<keyword evidence="7" id="KW-0406">Ion transport</keyword>
<organism evidence="15 16">
    <name type="scientific">Plesiocystis pacifica SIR-1</name>
    <dbReference type="NCBI Taxonomy" id="391625"/>
    <lineage>
        <taxon>Bacteria</taxon>
        <taxon>Pseudomonadati</taxon>
        <taxon>Myxococcota</taxon>
        <taxon>Polyangia</taxon>
        <taxon>Nannocystales</taxon>
        <taxon>Nannocystaceae</taxon>
        <taxon>Plesiocystis</taxon>
    </lineage>
</organism>
<dbReference type="PANTHER" id="PTHR32552">
    <property type="entry name" value="FERRICHROME IRON RECEPTOR-RELATED"/>
    <property type="match status" value="1"/>
</dbReference>
<evidence type="ECO:0000256" key="12">
    <source>
        <dbReference type="RuleBase" id="RU003357"/>
    </source>
</evidence>
<reference evidence="15 16" key="1">
    <citation type="submission" date="2007-06" db="EMBL/GenBank/DDBJ databases">
        <authorList>
            <person name="Shimkets L."/>
            <person name="Ferriera S."/>
            <person name="Johnson J."/>
            <person name="Kravitz S."/>
            <person name="Beeson K."/>
            <person name="Sutton G."/>
            <person name="Rogers Y.-H."/>
            <person name="Friedman R."/>
            <person name="Frazier M."/>
            <person name="Venter J.C."/>
        </authorList>
    </citation>
    <scope>NUCLEOTIDE SEQUENCE [LARGE SCALE GENOMIC DNA]</scope>
    <source>
        <strain evidence="15 16">SIR-1</strain>
    </source>
</reference>
<keyword evidence="10 11" id="KW-0998">Cell outer membrane</keyword>
<dbReference type="InterPro" id="IPR012910">
    <property type="entry name" value="Plug_dom"/>
</dbReference>
<evidence type="ECO:0000256" key="5">
    <source>
        <dbReference type="ARBA" id="ARBA00022692"/>
    </source>
</evidence>
<evidence type="ECO:0000256" key="6">
    <source>
        <dbReference type="ARBA" id="ARBA00023004"/>
    </source>
</evidence>
<feature type="domain" description="TonB-dependent receptor-like beta-barrel" evidence="13">
    <location>
        <begin position="300"/>
        <end position="694"/>
    </location>
</feature>
<evidence type="ECO:0000256" key="3">
    <source>
        <dbReference type="ARBA" id="ARBA00022452"/>
    </source>
</evidence>
<keyword evidence="5 11" id="KW-0812">Transmembrane</keyword>
<evidence type="ECO:0000256" key="8">
    <source>
        <dbReference type="ARBA" id="ARBA00023077"/>
    </source>
</evidence>
<dbReference type="GO" id="GO:0006826">
    <property type="term" value="P:iron ion transport"/>
    <property type="evidence" value="ECO:0007669"/>
    <property type="project" value="UniProtKB-KW"/>
</dbReference>
<protein>
    <submittedName>
        <fullName evidence="15">TonB-dependent receptor</fullName>
    </submittedName>
</protein>
<dbReference type="AlphaFoldDB" id="A6G2I3"/>
<keyword evidence="4" id="KW-0410">Iron transport</keyword>
<keyword evidence="8 12" id="KW-0798">TonB box</keyword>
<dbReference type="Gene3D" id="2.170.130.10">
    <property type="entry name" value="TonB-dependent receptor, plug domain"/>
    <property type="match status" value="1"/>
</dbReference>
<dbReference type="SUPFAM" id="SSF49464">
    <property type="entry name" value="Carboxypeptidase regulatory domain-like"/>
    <property type="match status" value="1"/>
</dbReference>
<dbReference type="Gene3D" id="2.60.40.1120">
    <property type="entry name" value="Carboxypeptidase-like, regulatory domain"/>
    <property type="match status" value="1"/>
</dbReference>
<evidence type="ECO:0000256" key="10">
    <source>
        <dbReference type="ARBA" id="ARBA00023237"/>
    </source>
</evidence>
<keyword evidence="9 11" id="KW-0472">Membrane</keyword>
<evidence type="ECO:0000256" key="9">
    <source>
        <dbReference type="ARBA" id="ARBA00023136"/>
    </source>
</evidence>
<dbReference type="Gene3D" id="2.40.170.20">
    <property type="entry name" value="TonB-dependent receptor, beta-barrel domain"/>
    <property type="match status" value="1"/>
</dbReference>
<proteinExistence type="inferred from homology"/>
<dbReference type="EMBL" id="ABCS01000015">
    <property type="protein sequence ID" value="EDM79920.1"/>
    <property type="molecule type" value="Genomic_DNA"/>
</dbReference>
<evidence type="ECO:0000259" key="14">
    <source>
        <dbReference type="Pfam" id="PF07715"/>
    </source>
</evidence>
<comment type="similarity">
    <text evidence="11 12">Belongs to the TonB-dependent receptor family.</text>
</comment>
<dbReference type="InterPro" id="IPR000531">
    <property type="entry name" value="Beta-barrel_TonB"/>
</dbReference>
<dbReference type="PROSITE" id="PS52016">
    <property type="entry name" value="TONB_DEPENDENT_REC_3"/>
    <property type="match status" value="1"/>
</dbReference>
<keyword evidence="16" id="KW-1185">Reference proteome</keyword>
<dbReference type="Pfam" id="PF13620">
    <property type="entry name" value="CarboxypepD_reg"/>
    <property type="match status" value="1"/>
</dbReference>
<dbReference type="STRING" id="391625.PPSIR1_22801"/>
<comment type="caution">
    <text evidence="15">The sequence shown here is derived from an EMBL/GenBank/DDBJ whole genome shotgun (WGS) entry which is preliminary data.</text>
</comment>
<evidence type="ECO:0000256" key="7">
    <source>
        <dbReference type="ARBA" id="ARBA00023065"/>
    </source>
</evidence>
<dbReference type="InterPro" id="IPR008969">
    <property type="entry name" value="CarboxyPept-like_regulatory"/>
</dbReference>
<feature type="domain" description="TonB-dependent receptor plug" evidence="14">
    <location>
        <begin position="103"/>
        <end position="211"/>
    </location>
</feature>
<keyword evidence="2 11" id="KW-0813">Transport</keyword>
<dbReference type="GO" id="GO:0009279">
    <property type="term" value="C:cell outer membrane"/>
    <property type="evidence" value="ECO:0007669"/>
    <property type="project" value="UniProtKB-SubCell"/>
</dbReference>
<keyword evidence="3 11" id="KW-1134">Transmembrane beta strand</keyword>
<evidence type="ECO:0000256" key="11">
    <source>
        <dbReference type="PROSITE-ProRule" id="PRU01360"/>
    </source>
</evidence>
<accession>A6G2I3</accession>
<dbReference type="Proteomes" id="UP000005801">
    <property type="component" value="Unassembled WGS sequence"/>
</dbReference>
<evidence type="ECO:0000313" key="16">
    <source>
        <dbReference type="Proteomes" id="UP000005801"/>
    </source>
</evidence>
<gene>
    <name evidence="15" type="ORF">PPSIR1_22801</name>
</gene>
<keyword evidence="15" id="KW-0675">Receptor</keyword>